<dbReference type="EMBL" id="BAFH01000002">
    <property type="protein sequence ID" value="GAB61339.1"/>
    <property type="molecule type" value="Genomic_DNA"/>
</dbReference>
<evidence type="ECO:0000313" key="2">
    <source>
        <dbReference type="Proteomes" id="UP000002985"/>
    </source>
</evidence>
<evidence type="ECO:0000313" key="1">
    <source>
        <dbReference type="EMBL" id="GAB61339.1"/>
    </source>
</evidence>
<dbReference type="STRING" id="247490.KSU1_B0482"/>
<gene>
    <name evidence="1" type="ORF">KSU1_B0482</name>
</gene>
<accession>I3IHZ4</accession>
<name>I3IHZ4_9BACT</name>
<organism evidence="1 2">
    <name type="scientific">Candidatus Jettenia caeni</name>
    <dbReference type="NCBI Taxonomy" id="247490"/>
    <lineage>
        <taxon>Bacteria</taxon>
        <taxon>Pseudomonadati</taxon>
        <taxon>Planctomycetota</taxon>
        <taxon>Candidatus Brocadiia</taxon>
        <taxon>Candidatus Brocadiales</taxon>
        <taxon>Candidatus Brocadiaceae</taxon>
        <taxon>Candidatus Jettenia</taxon>
    </lineage>
</organism>
<protein>
    <submittedName>
        <fullName evidence="1">Uncharacterized protein</fullName>
    </submittedName>
</protein>
<reference evidence="1 2" key="1">
    <citation type="journal article" date="2012" name="FEBS Lett.">
        <title>Anammox organism KSU-1 expresses a NirK-type copper-containing nitrite reductase instead of a NirS-type with cytochrome cd1.</title>
        <authorList>
            <person name="Hira D."/>
            <person name="Toh H."/>
            <person name="Migita C.T."/>
            <person name="Okubo H."/>
            <person name="Nishiyama T."/>
            <person name="Hattori M."/>
            <person name="Furukawa K."/>
            <person name="Fujii T."/>
        </authorList>
    </citation>
    <scope>NUCLEOTIDE SEQUENCE [LARGE SCALE GENOMIC DNA]</scope>
</reference>
<comment type="caution">
    <text evidence="1">The sequence shown here is derived from an EMBL/GenBank/DDBJ whole genome shotgun (WGS) entry which is preliminary data.</text>
</comment>
<dbReference type="Proteomes" id="UP000002985">
    <property type="component" value="Unassembled WGS sequence"/>
</dbReference>
<proteinExistence type="predicted"/>
<dbReference type="OrthoDB" id="3831424at2"/>
<dbReference type="eggNOG" id="ENOG502ZEYX">
    <property type="taxonomic scope" value="Bacteria"/>
</dbReference>
<dbReference type="AlphaFoldDB" id="I3IHZ4"/>
<keyword evidence="2" id="KW-1185">Reference proteome</keyword>
<sequence length="386" mass="44812">MKKKHQIKSQHCLKHIDKLREVLQEPRLYDFLAHRYSHYEILERCGKIYPVAILDKTIRRITYRDPIVMAPEKWSLETGGFIIRDPAYRIFREFTGDSIIPDETYRMVNIRQTEHGVIIRCDIGRYDLMLDTCDCLEWEILKVLSETSYWQAMSFEALFKRLELRKYLHAHIKDPLMNGTGRSAAIAVSVLTSFFNKEDQGFLLGYKSTKGLNAGQMHAIPSFMFQPEQGYRNEEFCLLHNVRREFLEELFGIKAPKDASYRWFFQHKPVQYLDKMIEAGEAELWLTGVVVNLMNLRPEICMLLRIKTPRWYAIHSSAHAGQDEYVRVNEEFATIHECKGSSKESVPGKFDSDAELFHSASLNPGDIVPPGAAAFWLGIDALRKLP</sequence>